<evidence type="ECO:0000313" key="9">
    <source>
        <dbReference type="Proteomes" id="UP000242188"/>
    </source>
</evidence>
<dbReference type="PROSITE" id="PS50234">
    <property type="entry name" value="VWFA"/>
    <property type="match status" value="1"/>
</dbReference>
<keyword evidence="2" id="KW-0964">Secreted</keyword>
<dbReference type="PANTHER" id="PTHR24020">
    <property type="entry name" value="COLLAGEN ALPHA"/>
    <property type="match status" value="1"/>
</dbReference>
<dbReference type="FunFam" id="3.40.50.410:FF:000004">
    <property type="entry name" value="collagen alpha-6(VI) chain"/>
    <property type="match status" value="1"/>
</dbReference>
<dbReference type="SUPFAM" id="SSF57625">
    <property type="entry name" value="Invertebrate chitin-binding proteins"/>
    <property type="match status" value="3"/>
</dbReference>
<keyword evidence="4" id="KW-0677">Repeat</keyword>
<dbReference type="SUPFAM" id="SSF53300">
    <property type="entry name" value="vWA-like"/>
    <property type="match status" value="1"/>
</dbReference>
<keyword evidence="9" id="KW-1185">Reference proteome</keyword>
<dbReference type="CDD" id="cd01472">
    <property type="entry name" value="vWA_collagen"/>
    <property type="match status" value="1"/>
</dbReference>
<evidence type="ECO:0000313" key="8">
    <source>
        <dbReference type="EMBL" id="OWF46123.1"/>
    </source>
</evidence>
<dbReference type="InterPro" id="IPR036465">
    <property type="entry name" value="vWFA_dom_sf"/>
</dbReference>
<keyword evidence="5" id="KW-0325">Glycoprotein</keyword>
<evidence type="ECO:0000256" key="4">
    <source>
        <dbReference type="ARBA" id="ARBA00022737"/>
    </source>
</evidence>
<evidence type="ECO:0000256" key="2">
    <source>
        <dbReference type="ARBA" id="ARBA00022525"/>
    </source>
</evidence>
<feature type="signal peptide" evidence="6">
    <location>
        <begin position="1"/>
        <end position="17"/>
    </location>
</feature>
<feature type="chain" id="PRO_5012690735" evidence="6">
    <location>
        <begin position="18"/>
        <end position="729"/>
    </location>
</feature>
<evidence type="ECO:0000256" key="3">
    <source>
        <dbReference type="ARBA" id="ARBA00022729"/>
    </source>
</evidence>
<dbReference type="GO" id="GO:0008061">
    <property type="term" value="F:chitin binding"/>
    <property type="evidence" value="ECO:0007669"/>
    <property type="project" value="InterPro"/>
</dbReference>
<reference evidence="8 9" key="1">
    <citation type="journal article" date="2017" name="Nat. Ecol. Evol.">
        <title>Scallop genome provides insights into evolution of bilaterian karyotype and development.</title>
        <authorList>
            <person name="Wang S."/>
            <person name="Zhang J."/>
            <person name="Jiao W."/>
            <person name="Li J."/>
            <person name="Xun X."/>
            <person name="Sun Y."/>
            <person name="Guo X."/>
            <person name="Huan P."/>
            <person name="Dong B."/>
            <person name="Zhang L."/>
            <person name="Hu X."/>
            <person name="Sun X."/>
            <person name="Wang J."/>
            <person name="Zhao C."/>
            <person name="Wang Y."/>
            <person name="Wang D."/>
            <person name="Huang X."/>
            <person name="Wang R."/>
            <person name="Lv J."/>
            <person name="Li Y."/>
            <person name="Zhang Z."/>
            <person name="Liu B."/>
            <person name="Lu W."/>
            <person name="Hui Y."/>
            <person name="Liang J."/>
            <person name="Zhou Z."/>
            <person name="Hou R."/>
            <person name="Li X."/>
            <person name="Liu Y."/>
            <person name="Li H."/>
            <person name="Ning X."/>
            <person name="Lin Y."/>
            <person name="Zhao L."/>
            <person name="Xing Q."/>
            <person name="Dou J."/>
            <person name="Li Y."/>
            <person name="Mao J."/>
            <person name="Guo H."/>
            <person name="Dou H."/>
            <person name="Li T."/>
            <person name="Mu C."/>
            <person name="Jiang W."/>
            <person name="Fu Q."/>
            <person name="Fu X."/>
            <person name="Miao Y."/>
            <person name="Liu J."/>
            <person name="Yu Q."/>
            <person name="Li R."/>
            <person name="Liao H."/>
            <person name="Li X."/>
            <person name="Kong Y."/>
            <person name="Jiang Z."/>
            <person name="Chourrout D."/>
            <person name="Li R."/>
            <person name="Bao Z."/>
        </authorList>
    </citation>
    <scope>NUCLEOTIDE SEQUENCE [LARGE SCALE GENOMIC DNA]</scope>
    <source>
        <strain evidence="8 9">PY_sf001</strain>
    </source>
</reference>
<feature type="domain" description="VWFA" evidence="7">
    <location>
        <begin position="185"/>
        <end position="360"/>
    </location>
</feature>
<dbReference type="Gene3D" id="3.40.50.410">
    <property type="entry name" value="von Willebrand factor, type A domain"/>
    <property type="match status" value="1"/>
</dbReference>
<gene>
    <name evidence="8" type="ORF">KP79_PYT04320</name>
</gene>
<dbReference type="InterPro" id="IPR036508">
    <property type="entry name" value="Chitin-bd_dom_sf"/>
</dbReference>
<name>A0A210QBL1_MIZYE</name>
<dbReference type="AlphaFoldDB" id="A0A210QBL1"/>
<comment type="caution">
    <text evidence="8">The sequence shown here is derived from an EMBL/GenBank/DDBJ whole genome shotgun (WGS) entry which is preliminary data.</text>
</comment>
<comment type="subcellular location">
    <subcellularLocation>
        <location evidence="1">Secreted</location>
    </subcellularLocation>
</comment>
<organism evidence="8 9">
    <name type="scientific">Mizuhopecten yessoensis</name>
    <name type="common">Japanese scallop</name>
    <name type="synonym">Patinopecten yessoensis</name>
    <dbReference type="NCBI Taxonomy" id="6573"/>
    <lineage>
        <taxon>Eukaryota</taxon>
        <taxon>Metazoa</taxon>
        <taxon>Spiralia</taxon>
        <taxon>Lophotrochozoa</taxon>
        <taxon>Mollusca</taxon>
        <taxon>Bivalvia</taxon>
        <taxon>Autobranchia</taxon>
        <taxon>Pteriomorphia</taxon>
        <taxon>Pectinida</taxon>
        <taxon>Pectinoidea</taxon>
        <taxon>Pectinidae</taxon>
        <taxon>Mizuhopecten</taxon>
    </lineage>
</organism>
<accession>A0A210QBL1</accession>
<proteinExistence type="predicted"/>
<dbReference type="InterPro" id="IPR002035">
    <property type="entry name" value="VWF_A"/>
</dbReference>
<evidence type="ECO:0000259" key="7">
    <source>
        <dbReference type="PROSITE" id="PS50234"/>
    </source>
</evidence>
<dbReference type="Pfam" id="PF00092">
    <property type="entry name" value="VWA"/>
    <property type="match status" value="1"/>
</dbReference>
<dbReference type="PANTHER" id="PTHR24020:SF20">
    <property type="entry name" value="PH DOMAIN-CONTAINING PROTEIN"/>
    <property type="match status" value="1"/>
</dbReference>
<dbReference type="SMART" id="SM00327">
    <property type="entry name" value="VWA"/>
    <property type="match status" value="1"/>
</dbReference>
<evidence type="ECO:0000256" key="1">
    <source>
        <dbReference type="ARBA" id="ARBA00004613"/>
    </source>
</evidence>
<dbReference type="GO" id="GO:0005576">
    <property type="term" value="C:extracellular region"/>
    <property type="evidence" value="ECO:0007669"/>
    <property type="project" value="UniProtKB-SubCell"/>
</dbReference>
<dbReference type="InterPro" id="IPR002557">
    <property type="entry name" value="Chitin-bd_dom"/>
</dbReference>
<protein>
    <submittedName>
        <fullName evidence="8">Cartilage matrix protein</fullName>
    </submittedName>
</protein>
<evidence type="ECO:0000256" key="6">
    <source>
        <dbReference type="SAM" id="SignalP"/>
    </source>
</evidence>
<dbReference type="SMART" id="SM00494">
    <property type="entry name" value="ChtBD2"/>
    <property type="match status" value="3"/>
</dbReference>
<dbReference type="EMBL" id="NEDP02004270">
    <property type="protein sequence ID" value="OWF46123.1"/>
    <property type="molecule type" value="Genomic_DNA"/>
</dbReference>
<dbReference type="InterPro" id="IPR050525">
    <property type="entry name" value="ECM_Assembly_Org"/>
</dbReference>
<sequence>MISRTLLFLGLLYVCSAQIQDQTRTPGASGSAVVEAVINLIHESCIFPSDRLYLRRLAYVESKDGTANDTYRAGYNGGIWQIDEDQFLQTLTTPLLANARALLRNTLTIDWSNTRWEDLRKPLYSGVAAGLYTLLMAGLGSVPSSVEQQSTFWINNTRHTYLDANKYYKAVNELQGGCRSSNAIDLVFVLDSSASLSPEDFEITKKFVKDVVGQFNIGTQSVRVGVVEFSTAVSASFLLNAYSTKAAVQKAVDGILYSPGGTNTAAAIDKTVSEVFSTVNGARNGAAKVMILITDGRSENTKNTQIAALNARMNGITIFTLGVTQSANKIELDGIASTPSCTHSQILNSYADLDDLKTEIQSVSCKAAAILTPNNYQYNCGSDINVQILPNITAGTTVTITPTDGTVSVFGSLTSANPSPVLNEFYKIADINAGQSFYVRGNRSIALAVMSTYPRKTCSGNFNITVEEGNNIRPNNNLLCIEAGRIIVNCSAQTLFGSQYMIVPPPYSIPNPCSGFGIQIFPHPLRNDRFLYCDGHGNVFEVLCPFMEVFDLQVQTCVPGMPMTFTLPRTTMTPLPSVTPRPTNAVVQTGNPCTPDNILNGLFFFPYPNDDQAYIECYNLPYVAVVKFCDPHHFWDQATLTCLYREIVVDPTKGSFGSNNKPCGSVPDLFFYPHASDPQRYIHCDQYGDAFEKVCKPYFIWRQDILNCVPRGLFIMSTVPVPVVPVGKK</sequence>
<dbReference type="OrthoDB" id="6132182at2759"/>
<evidence type="ECO:0000256" key="5">
    <source>
        <dbReference type="ARBA" id="ARBA00023180"/>
    </source>
</evidence>
<dbReference type="Proteomes" id="UP000242188">
    <property type="component" value="Unassembled WGS sequence"/>
</dbReference>
<dbReference type="PRINTS" id="PR00453">
    <property type="entry name" value="VWFADOMAIN"/>
</dbReference>
<keyword evidence="3 6" id="KW-0732">Signal</keyword>